<gene>
    <name evidence="2" type="ORF">JX265_012245</name>
</gene>
<feature type="compositionally biased region" description="Polar residues" evidence="1">
    <location>
        <begin position="205"/>
        <end position="214"/>
    </location>
</feature>
<dbReference type="Gene3D" id="3.30.160.60">
    <property type="entry name" value="Classic Zinc Finger"/>
    <property type="match status" value="1"/>
</dbReference>
<sequence>MDQFSMDLSFEFDSDSDFCFDDSQLSSASSARSFSSASSSAPITPQPGQCTPSQQASRSFSISTGYVEITPAASSISEYFSEDMKCERPSPSPRPATPAEKPPTTPFNMDVMNSSLPTFSGANDFTSPHVLEQYGFVDNMSPPPGFETHRMSPGDSSFWAIQGDLTCFNTPSLTLFPTVPSQSMHRQSLQDNQPGRQIHVMSARQRSNALQDVQNGSGSGRRNARRRQDPDVDLHYSTARAGEFVCQFEGCGLKYQRLEHLRRHTST</sequence>
<reference evidence="2" key="1">
    <citation type="submission" date="2021-03" db="EMBL/GenBank/DDBJ databases">
        <title>Revisited historic fungal species revealed as producer of novel bioactive compounds through whole genome sequencing and comparative genomics.</title>
        <authorList>
            <person name="Vignolle G.A."/>
            <person name="Hochenegger N."/>
            <person name="Mach R.L."/>
            <person name="Mach-Aigner A.R."/>
            <person name="Javad Rahimi M."/>
            <person name="Salim K.A."/>
            <person name="Chan C.M."/>
            <person name="Lim L.B.L."/>
            <person name="Cai F."/>
            <person name="Druzhinina I.S."/>
            <person name="U'Ren J.M."/>
            <person name="Derntl C."/>
        </authorList>
    </citation>
    <scope>NUCLEOTIDE SEQUENCE</scope>
    <source>
        <strain evidence="2">TUCIM 5799</strain>
    </source>
</reference>
<evidence type="ECO:0000313" key="3">
    <source>
        <dbReference type="Proteomes" id="UP000829685"/>
    </source>
</evidence>
<organism evidence="2 3">
    <name type="scientific">Neoarthrinium moseri</name>
    <dbReference type="NCBI Taxonomy" id="1658444"/>
    <lineage>
        <taxon>Eukaryota</taxon>
        <taxon>Fungi</taxon>
        <taxon>Dikarya</taxon>
        <taxon>Ascomycota</taxon>
        <taxon>Pezizomycotina</taxon>
        <taxon>Sordariomycetes</taxon>
        <taxon>Xylariomycetidae</taxon>
        <taxon>Amphisphaeriales</taxon>
        <taxon>Apiosporaceae</taxon>
        <taxon>Neoarthrinium</taxon>
    </lineage>
</organism>
<accession>A0A9P9WAR3</accession>
<dbReference type="Proteomes" id="UP000829685">
    <property type="component" value="Unassembled WGS sequence"/>
</dbReference>
<evidence type="ECO:0000256" key="1">
    <source>
        <dbReference type="SAM" id="MobiDB-lite"/>
    </source>
</evidence>
<feature type="region of interest" description="Disordered" evidence="1">
    <location>
        <begin position="205"/>
        <end position="231"/>
    </location>
</feature>
<dbReference type="AlphaFoldDB" id="A0A9P9WAR3"/>
<feature type="region of interest" description="Disordered" evidence="1">
    <location>
        <begin position="31"/>
        <end position="57"/>
    </location>
</feature>
<evidence type="ECO:0000313" key="2">
    <source>
        <dbReference type="EMBL" id="KAI1855800.1"/>
    </source>
</evidence>
<protein>
    <recommendedName>
        <fullName evidence="4">C2H2-type domain-containing protein</fullName>
    </recommendedName>
</protein>
<name>A0A9P9WAR3_9PEZI</name>
<evidence type="ECO:0008006" key="4">
    <source>
        <dbReference type="Google" id="ProtNLM"/>
    </source>
</evidence>
<proteinExistence type="predicted"/>
<feature type="compositionally biased region" description="Polar residues" evidence="1">
    <location>
        <begin position="42"/>
        <end position="57"/>
    </location>
</feature>
<feature type="compositionally biased region" description="Pro residues" evidence="1">
    <location>
        <begin position="90"/>
        <end position="105"/>
    </location>
</feature>
<dbReference type="EMBL" id="JAFIMR010000050">
    <property type="protein sequence ID" value="KAI1855800.1"/>
    <property type="molecule type" value="Genomic_DNA"/>
</dbReference>
<feature type="compositionally biased region" description="Low complexity" evidence="1">
    <location>
        <begin position="31"/>
        <end position="41"/>
    </location>
</feature>
<keyword evidence="3" id="KW-1185">Reference proteome</keyword>
<comment type="caution">
    <text evidence="2">The sequence shown here is derived from an EMBL/GenBank/DDBJ whole genome shotgun (WGS) entry which is preliminary data.</text>
</comment>
<feature type="region of interest" description="Disordered" evidence="1">
    <location>
        <begin position="81"/>
        <end position="106"/>
    </location>
</feature>